<dbReference type="RefSeq" id="WP_169247202.1">
    <property type="nucleotide sequence ID" value="NZ_SPMZ01000004.1"/>
</dbReference>
<evidence type="ECO:0000313" key="4">
    <source>
        <dbReference type="Proteomes" id="UP000760480"/>
    </source>
</evidence>
<organism evidence="3 4">
    <name type="scientific">Candidatus Competibacter phosphatis</name>
    <dbReference type="NCBI Taxonomy" id="221280"/>
    <lineage>
        <taxon>Bacteria</taxon>
        <taxon>Pseudomonadati</taxon>
        <taxon>Pseudomonadota</taxon>
        <taxon>Gammaproteobacteria</taxon>
        <taxon>Candidatus Competibacteraceae</taxon>
        <taxon>Candidatus Competibacter</taxon>
    </lineage>
</organism>
<feature type="compositionally biased region" description="Basic and acidic residues" evidence="1">
    <location>
        <begin position="1"/>
        <end position="17"/>
    </location>
</feature>
<reference evidence="3 4" key="1">
    <citation type="submission" date="2019-03" db="EMBL/GenBank/DDBJ databases">
        <title>Metabolic reconstructions from genomes of highly enriched 'Candidatus Accumulibacter' and 'Candidatus Competibacter' bioreactor populations.</title>
        <authorList>
            <person name="Annavajhala M.K."/>
            <person name="Welles L."/>
            <person name="Abbas B."/>
            <person name="Sorokin D."/>
            <person name="Park H."/>
            <person name="Van Loosdrecht M."/>
            <person name="Chandran K."/>
        </authorList>
    </citation>
    <scope>NUCLEOTIDE SEQUENCE [LARGE SCALE GENOMIC DNA]</scope>
    <source>
        <strain evidence="3 4">SBR_G</strain>
    </source>
</reference>
<comment type="caution">
    <text evidence="3">The sequence shown here is derived from an EMBL/GenBank/DDBJ whole genome shotgun (WGS) entry which is preliminary data.</text>
</comment>
<feature type="transmembrane region" description="Helical" evidence="2">
    <location>
        <begin position="217"/>
        <end position="237"/>
    </location>
</feature>
<dbReference type="EMBL" id="SPMZ01000004">
    <property type="protein sequence ID" value="NMQ17946.1"/>
    <property type="molecule type" value="Genomic_DNA"/>
</dbReference>
<gene>
    <name evidence="3" type="ORF">E4P82_01250</name>
</gene>
<protein>
    <submittedName>
        <fullName evidence="3">DUF4239 domain-containing protein</fullName>
    </submittedName>
</protein>
<accession>A0ABX1TIX6</accession>
<keyword evidence="2" id="KW-1133">Transmembrane helix</keyword>
<evidence type="ECO:0000256" key="1">
    <source>
        <dbReference type="SAM" id="MobiDB-lite"/>
    </source>
</evidence>
<evidence type="ECO:0000313" key="3">
    <source>
        <dbReference type="EMBL" id="NMQ17946.1"/>
    </source>
</evidence>
<dbReference type="InterPro" id="IPR025333">
    <property type="entry name" value="DUF4239"/>
</dbReference>
<sequence length="293" mass="32549">MNRFERFTDRKPPDLKEGNNSNSFFAGDTMSLSAQLLMLPQWMAVSLLVVIAVSFSIVGFLTVHHFIPVKIRQIHNDVAGFVFATLGVTYGVLLAFVVIVVWEQFNDAKANVENESSSVILLYKNVATYPDKIASDAMRNGLLKYASQAVEEQDPARSEQLPGDSLSAMNQLLGLIDGIIPDSRHEEILYAQILINLNELSKYRNLRYQAMHEELPSAIWIGVVVGAIITTSFTFLFGTENVWAHIIMMSLLAALIAVVVYVVIEMDHPAMGEVNIGFPQGYSKILEIAKAQQ</sequence>
<dbReference type="Pfam" id="PF14023">
    <property type="entry name" value="Bestrophin-like"/>
    <property type="match status" value="1"/>
</dbReference>
<proteinExistence type="predicted"/>
<keyword evidence="2" id="KW-0812">Transmembrane</keyword>
<feature type="transmembrane region" description="Helical" evidence="2">
    <location>
        <begin position="79"/>
        <end position="102"/>
    </location>
</feature>
<keyword evidence="2" id="KW-0472">Membrane</keyword>
<keyword evidence="4" id="KW-1185">Reference proteome</keyword>
<evidence type="ECO:0000256" key="2">
    <source>
        <dbReference type="SAM" id="Phobius"/>
    </source>
</evidence>
<feature type="region of interest" description="Disordered" evidence="1">
    <location>
        <begin position="1"/>
        <end position="22"/>
    </location>
</feature>
<feature type="transmembrane region" description="Helical" evidence="2">
    <location>
        <begin position="243"/>
        <end position="264"/>
    </location>
</feature>
<name>A0ABX1TIX6_9GAMM</name>
<dbReference type="Proteomes" id="UP000760480">
    <property type="component" value="Unassembled WGS sequence"/>
</dbReference>
<feature type="transmembrane region" description="Helical" evidence="2">
    <location>
        <begin position="42"/>
        <end position="67"/>
    </location>
</feature>